<name>A0A163QIS4_9CELL</name>
<feature type="compositionally biased region" description="Low complexity" evidence="1">
    <location>
        <begin position="1"/>
        <end position="11"/>
    </location>
</feature>
<feature type="region of interest" description="Disordered" evidence="1">
    <location>
        <begin position="1"/>
        <end position="34"/>
    </location>
</feature>
<organism evidence="2 3">
    <name type="scientific">Oerskovia enterophila</name>
    <dbReference type="NCBI Taxonomy" id="43678"/>
    <lineage>
        <taxon>Bacteria</taxon>
        <taxon>Bacillati</taxon>
        <taxon>Actinomycetota</taxon>
        <taxon>Actinomycetes</taxon>
        <taxon>Micrococcales</taxon>
        <taxon>Cellulomonadaceae</taxon>
        <taxon>Oerskovia</taxon>
    </lineage>
</organism>
<evidence type="ECO:0000256" key="1">
    <source>
        <dbReference type="SAM" id="MobiDB-lite"/>
    </source>
</evidence>
<dbReference type="AlphaFoldDB" id="A0A163QIS4"/>
<accession>A0A163QIS4</accession>
<dbReference type="EMBL" id="LRIE01000081">
    <property type="protein sequence ID" value="KZM34206.1"/>
    <property type="molecule type" value="Genomic_DNA"/>
</dbReference>
<gene>
    <name evidence="2" type="ORF">OJAG_30360</name>
</gene>
<sequence>MTPSGLGTGTPTPHPDDRPGPRVDTVSGPTQQGQ</sequence>
<dbReference type="PATRIC" id="fig|43678.3.peg.3183"/>
<dbReference type="Proteomes" id="UP000076447">
    <property type="component" value="Unassembled WGS sequence"/>
</dbReference>
<comment type="caution">
    <text evidence="2">The sequence shown here is derived from an EMBL/GenBank/DDBJ whole genome shotgun (WGS) entry which is preliminary data.</text>
</comment>
<evidence type="ECO:0000313" key="2">
    <source>
        <dbReference type="EMBL" id="KZM34206.1"/>
    </source>
</evidence>
<dbReference type="STRING" id="43678.OJAG_30360"/>
<reference evidence="2 3" key="1">
    <citation type="submission" date="2016-01" db="EMBL/GenBank/DDBJ databases">
        <title>Genome sequence of Oerskovia enterophila VJag, an agar and cellulose degrading bacterium.</title>
        <authorList>
            <person name="Poehlein A."/>
            <person name="Jag V."/>
            <person name="Bengelsdorf F."/>
            <person name="Duerre P."/>
            <person name="Daniel R."/>
        </authorList>
    </citation>
    <scope>NUCLEOTIDE SEQUENCE [LARGE SCALE GENOMIC DNA]</scope>
    <source>
        <strain evidence="2 3">VJag</strain>
    </source>
</reference>
<protein>
    <submittedName>
        <fullName evidence="2">Uncharacterized protein</fullName>
    </submittedName>
</protein>
<proteinExistence type="predicted"/>
<evidence type="ECO:0000313" key="3">
    <source>
        <dbReference type="Proteomes" id="UP000076447"/>
    </source>
</evidence>